<keyword evidence="6" id="KW-0934">Plastid</keyword>
<dbReference type="SUPFAM" id="SSF52540">
    <property type="entry name" value="P-loop containing nucleoside triphosphate hydrolases"/>
    <property type="match status" value="1"/>
</dbReference>
<evidence type="ECO:0000256" key="2">
    <source>
        <dbReference type="ARBA" id="ARBA00022741"/>
    </source>
</evidence>
<evidence type="ECO:0000256" key="1">
    <source>
        <dbReference type="ARBA" id="ARBA00004470"/>
    </source>
</evidence>
<evidence type="ECO:0000256" key="4">
    <source>
        <dbReference type="ARBA" id="ARBA00025556"/>
    </source>
</evidence>
<dbReference type="GO" id="GO:0009570">
    <property type="term" value="C:chloroplast stroma"/>
    <property type="evidence" value="ECO:0007669"/>
    <property type="project" value="UniProtKB-SubCell"/>
</dbReference>
<evidence type="ECO:0000256" key="6">
    <source>
        <dbReference type="RuleBase" id="RU369045"/>
    </source>
</evidence>
<name>A0AAW2WJ13_SESRA</name>
<feature type="domain" description="Ribulose bisphosphate carboxylase/oxygenase activase AAA helical" evidence="8">
    <location>
        <begin position="88"/>
        <end position="186"/>
    </location>
</feature>
<dbReference type="Pfam" id="PF00004">
    <property type="entry name" value="AAA"/>
    <property type="match status" value="1"/>
</dbReference>
<sequence>MSCLMINDIDAGLGRFGNTQMTVNNQIVVGTLMNISDNPTRVSIGQAWREADVTNRVPVIVTGNDFTTIYAPLIRDGRMDKFYWQPTQEDIVNIVHRMYEKDGITKDEVVSIVSEFPNQALDFYGALRSRTYDRSILKWVNDAGGAENLGSRLLKQKKEGKLPVFTAPEQTLEALLESGYDLIREQKLIMETKLSKEYMKNMDD</sequence>
<evidence type="ECO:0000259" key="8">
    <source>
        <dbReference type="Pfam" id="PF21228"/>
    </source>
</evidence>
<dbReference type="EMBL" id="JACGWJ010000001">
    <property type="protein sequence ID" value="KAL0441777.1"/>
    <property type="molecule type" value="Genomic_DNA"/>
</dbReference>
<dbReference type="AlphaFoldDB" id="A0AAW2WJ13"/>
<dbReference type="InterPro" id="IPR003959">
    <property type="entry name" value="ATPase_AAA_core"/>
</dbReference>
<protein>
    <recommendedName>
        <fullName evidence="6">Ribulose bisphosphate carboxylase/oxygenase activase, chloroplastic</fullName>
        <shortName evidence="6">RA</shortName>
        <shortName evidence="6">RuBisCO activase</shortName>
    </recommendedName>
</protein>
<dbReference type="InterPro" id="IPR027417">
    <property type="entry name" value="P-loop_NTPase"/>
</dbReference>
<gene>
    <name evidence="9" type="ORF">Sradi_0116600</name>
</gene>
<dbReference type="Gene3D" id="1.10.8.1070">
    <property type="match status" value="1"/>
</dbReference>
<accession>A0AAW2WJ13</accession>
<evidence type="ECO:0000313" key="9">
    <source>
        <dbReference type="EMBL" id="KAL0441777.1"/>
    </source>
</evidence>
<dbReference type="Gene3D" id="3.40.50.300">
    <property type="entry name" value="P-loop containing nucleotide triphosphate hydrolases"/>
    <property type="match status" value="1"/>
</dbReference>
<organism evidence="9">
    <name type="scientific">Sesamum radiatum</name>
    <name type="common">Black benniseed</name>
    <dbReference type="NCBI Taxonomy" id="300843"/>
    <lineage>
        <taxon>Eukaryota</taxon>
        <taxon>Viridiplantae</taxon>
        <taxon>Streptophyta</taxon>
        <taxon>Embryophyta</taxon>
        <taxon>Tracheophyta</taxon>
        <taxon>Spermatophyta</taxon>
        <taxon>Magnoliopsida</taxon>
        <taxon>eudicotyledons</taxon>
        <taxon>Gunneridae</taxon>
        <taxon>Pentapetalae</taxon>
        <taxon>asterids</taxon>
        <taxon>lamiids</taxon>
        <taxon>Lamiales</taxon>
        <taxon>Pedaliaceae</taxon>
        <taxon>Sesamum</taxon>
    </lineage>
</organism>
<comment type="similarity">
    <text evidence="5 6">Belongs to the RuBisCO activase family.</text>
</comment>
<dbReference type="InterPro" id="IPR048571">
    <property type="entry name" value="RuBisCO_activase_AAA_helical"/>
</dbReference>
<comment type="caution">
    <text evidence="9">The sequence shown here is derived from an EMBL/GenBank/DDBJ whole genome shotgun (WGS) entry which is preliminary data.</text>
</comment>
<dbReference type="GO" id="GO:0016887">
    <property type="term" value="F:ATP hydrolysis activity"/>
    <property type="evidence" value="ECO:0007669"/>
    <property type="project" value="UniProtKB-UniRule"/>
</dbReference>
<dbReference type="InterPro" id="IPR044960">
    <property type="entry name" value="RCA-like"/>
</dbReference>
<dbReference type="GO" id="GO:0046863">
    <property type="term" value="F:ribulose-1,5-bisphosphate carboxylase/oxygenase activator activity"/>
    <property type="evidence" value="ECO:0007669"/>
    <property type="project" value="UniProtKB-UniRule"/>
</dbReference>
<evidence type="ECO:0000256" key="3">
    <source>
        <dbReference type="ARBA" id="ARBA00022840"/>
    </source>
</evidence>
<dbReference type="PANTHER" id="PTHR32429:SF11">
    <property type="entry name" value="RIBULOSE BISPHOSPHATE CARBOXYLASE_OXYGENASE ACTIVASE, CHLOROPLASTIC"/>
    <property type="match status" value="1"/>
</dbReference>
<reference evidence="9" key="2">
    <citation type="journal article" date="2024" name="Plant">
        <title>Genomic evolution and insights into agronomic trait innovations of Sesamum species.</title>
        <authorList>
            <person name="Miao H."/>
            <person name="Wang L."/>
            <person name="Qu L."/>
            <person name="Liu H."/>
            <person name="Sun Y."/>
            <person name="Le M."/>
            <person name="Wang Q."/>
            <person name="Wei S."/>
            <person name="Zheng Y."/>
            <person name="Lin W."/>
            <person name="Duan Y."/>
            <person name="Cao H."/>
            <person name="Xiong S."/>
            <person name="Wang X."/>
            <person name="Wei L."/>
            <person name="Li C."/>
            <person name="Ma Q."/>
            <person name="Ju M."/>
            <person name="Zhao R."/>
            <person name="Li G."/>
            <person name="Mu C."/>
            <person name="Tian Q."/>
            <person name="Mei H."/>
            <person name="Zhang T."/>
            <person name="Gao T."/>
            <person name="Zhang H."/>
        </authorList>
    </citation>
    <scope>NUCLEOTIDE SEQUENCE</scope>
    <source>
        <strain evidence="9">G02</strain>
    </source>
</reference>
<evidence type="ECO:0000256" key="5">
    <source>
        <dbReference type="ARBA" id="ARBA00025781"/>
    </source>
</evidence>
<keyword evidence="2 6" id="KW-0547">Nucleotide-binding</keyword>
<feature type="domain" description="ATPase AAA-type core" evidence="7">
    <location>
        <begin position="3"/>
        <end position="85"/>
    </location>
</feature>
<dbReference type="GO" id="GO:0005524">
    <property type="term" value="F:ATP binding"/>
    <property type="evidence" value="ECO:0007669"/>
    <property type="project" value="UniProtKB-UniRule"/>
</dbReference>
<dbReference type="Pfam" id="PF21228">
    <property type="entry name" value="RuBisCO_activase_AAA_helical"/>
    <property type="match status" value="1"/>
</dbReference>
<comment type="subcellular location">
    <subcellularLocation>
        <location evidence="1 6">Plastid</location>
        <location evidence="1 6">Chloroplast stroma</location>
    </subcellularLocation>
</comment>
<evidence type="ECO:0000259" key="7">
    <source>
        <dbReference type="Pfam" id="PF00004"/>
    </source>
</evidence>
<reference evidence="9" key="1">
    <citation type="submission" date="2020-06" db="EMBL/GenBank/DDBJ databases">
        <authorList>
            <person name="Li T."/>
            <person name="Hu X."/>
            <person name="Zhang T."/>
            <person name="Song X."/>
            <person name="Zhang H."/>
            <person name="Dai N."/>
            <person name="Sheng W."/>
            <person name="Hou X."/>
            <person name="Wei L."/>
        </authorList>
    </citation>
    <scope>NUCLEOTIDE SEQUENCE</scope>
    <source>
        <strain evidence="9">G02</strain>
        <tissue evidence="9">Leaf</tissue>
    </source>
</reference>
<proteinExistence type="inferred from homology"/>
<keyword evidence="3 6" id="KW-0067">ATP-binding</keyword>
<dbReference type="PANTHER" id="PTHR32429">
    <property type="match status" value="1"/>
</dbReference>
<comment type="function">
    <text evidence="4 6">Activation of RuBisCO (ribulose-1,5-bisphosphate carboxylase/oxygenase; EC 4.1.1.39) involves the ATP-dependent carboxylation of the epsilon-amino group of lysine leading to a carbamate structure.</text>
</comment>
<keyword evidence="6" id="KW-0150">Chloroplast</keyword>